<comment type="subcellular location">
    <subcellularLocation>
        <location evidence="1">Cell membrane</location>
        <topology evidence="1">Multi-pass membrane protein</topology>
    </subcellularLocation>
</comment>
<feature type="transmembrane region" description="Helical" evidence="7">
    <location>
        <begin position="67"/>
        <end position="92"/>
    </location>
</feature>
<evidence type="ECO:0000256" key="1">
    <source>
        <dbReference type="ARBA" id="ARBA00004651"/>
    </source>
</evidence>
<feature type="domain" description="Na+/H+ antiporter MnhB subunit-related protein" evidence="8">
    <location>
        <begin position="9"/>
        <end position="133"/>
    </location>
</feature>
<keyword evidence="3" id="KW-1003">Cell membrane</keyword>
<reference evidence="9" key="1">
    <citation type="submission" date="2020-09" db="EMBL/GenBank/DDBJ databases">
        <title>Pelagicoccus enzymogenes sp. nov. with an EPS production, isolated from marine sediment.</title>
        <authorList>
            <person name="Feng X."/>
        </authorList>
    </citation>
    <scope>NUCLEOTIDE SEQUENCE</scope>
    <source>
        <strain evidence="9">NFK12</strain>
    </source>
</reference>
<dbReference type="Pfam" id="PF04039">
    <property type="entry name" value="MnhB"/>
    <property type="match status" value="1"/>
</dbReference>
<dbReference type="Proteomes" id="UP000622317">
    <property type="component" value="Unassembled WGS sequence"/>
</dbReference>
<evidence type="ECO:0000259" key="8">
    <source>
        <dbReference type="Pfam" id="PF04039"/>
    </source>
</evidence>
<protein>
    <submittedName>
        <fullName evidence="9">Sodium:proton antiporter</fullName>
    </submittedName>
</protein>
<dbReference type="AlphaFoldDB" id="A0A927FBE2"/>
<evidence type="ECO:0000256" key="6">
    <source>
        <dbReference type="ARBA" id="ARBA00023136"/>
    </source>
</evidence>
<gene>
    <name evidence="9" type="ORF">IEN85_14050</name>
</gene>
<dbReference type="PANTHER" id="PTHR33932:SF4">
    <property type="entry name" value="NA(+)_H(+) ANTIPORTER SUBUNIT B"/>
    <property type="match status" value="1"/>
</dbReference>
<evidence type="ECO:0000256" key="5">
    <source>
        <dbReference type="ARBA" id="ARBA00022989"/>
    </source>
</evidence>
<evidence type="ECO:0000256" key="7">
    <source>
        <dbReference type="SAM" id="Phobius"/>
    </source>
</evidence>
<evidence type="ECO:0000256" key="3">
    <source>
        <dbReference type="ARBA" id="ARBA00022475"/>
    </source>
</evidence>
<keyword evidence="10" id="KW-1185">Reference proteome</keyword>
<feature type="transmembrane region" description="Helical" evidence="7">
    <location>
        <begin position="112"/>
        <end position="139"/>
    </location>
</feature>
<proteinExistence type="inferred from homology"/>
<evidence type="ECO:0000313" key="10">
    <source>
        <dbReference type="Proteomes" id="UP000622317"/>
    </source>
</evidence>
<sequence length="147" mass="15339">MKGVDVSPIVRLACRYMSRLIQVFALYVIFHGHYSPGGGFQGGALLAAAVILLRIGEGRSASQKELASGATMGLGSLGAWIFGGVGLLALLNGGKFLQYDALPAMGLSAVSLHYWGILVIELGVALAVMTVLVAIFDVLTEDDKSEG</sequence>
<comment type="caution">
    <text evidence="9">The sequence shown here is derived from an EMBL/GenBank/DDBJ whole genome shotgun (WGS) entry which is preliminary data.</text>
</comment>
<dbReference type="RefSeq" id="WP_191617716.1">
    <property type="nucleotide sequence ID" value="NZ_JACYFG010000036.1"/>
</dbReference>
<evidence type="ECO:0000313" key="9">
    <source>
        <dbReference type="EMBL" id="MBD5780620.1"/>
    </source>
</evidence>
<organism evidence="9 10">
    <name type="scientific">Pelagicoccus enzymogenes</name>
    <dbReference type="NCBI Taxonomy" id="2773457"/>
    <lineage>
        <taxon>Bacteria</taxon>
        <taxon>Pseudomonadati</taxon>
        <taxon>Verrucomicrobiota</taxon>
        <taxon>Opitutia</taxon>
        <taxon>Puniceicoccales</taxon>
        <taxon>Pelagicoccaceae</taxon>
        <taxon>Pelagicoccus</taxon>
    </lineage>
</organism>
<evidence type="ECO:0000256" key="2">
    <source>
        <dbReference type="ARBA" id="ARBA00009425"/>
    </source>
</evidence>
<feature type="transmembrane region" description="Helical" evidence="7">
    <location>
        <begin position="36"/>
        <end position="55"/>
    </location>
</feature>
<dbReference type="PANTHER" id="PTHR33932">
    <property type="entry name" value="NA(+)/H(+) ANTIPORTER SUBUNIT B"/>
    <property type="match status" value="1"/>
</dbReference>
<feature type="transmembrane region" description="Helical" evidence="7">
    <location>
        <begin position="12"/>
        <end position="30"/>
    </location>
</feature>
<keyword evidence="6 7" id="KW-0472">Membrane</keyword>
<accession>A0A927FBE2</accession>
<name>A0A927FBE2_9BACT</name>
<keyword evidence="5 7" id="KW-1133">Transmembrane helix</keyword>
<dbReference type="InterPro" id="IPR007182">
    <property type="entry name" value="MnhB"/>
</dbReference>
<dbReference type="EMBL" id="JACYFG010000036">
    <property type="protein sequence ID" value="MBD5780620.1"/>
    <property type="molecule type" value="Genomic_DNA"/>
</dbReference>
<dbReference type="InterPro" id="IPR050622">
    <property type="entry name" value="CPA3_antiporter_subunitB"/>
</dbReference>
<comment type="similarity">
    <text evidence="2">Belongs to the CPA3 antiporters (TC 2.A.63) subunit B family.</text>
</comment>
<keyword evidence="4 7" id="KW-0812">Transmembrane</keyword>
<dbReference type="GO" id="GO:0005886">
    <property type="term" value="C:plasma membrane"/>
    <property type="evidence" value="ECO:0007669"/>
    <property type="project" value="UniProtKB-SubCell"/>
</dbReference>
<evidence type="ECO:0000256" key="4">
    <source>
        <dbReference type="ARBA" id="ARBA00022692"/>
    </source>
</evidence>